<organism evidence="8 9">
    <name type="scientific">Tuber magnatum</name>
    <name type="common">white Piedmont truffle</name>
    <dbReference type="NCBI Taxonomy" id="42249"/>
    <lineage>
        <taxon>Eukaryota</taxon>
        <taxon>Fungi</taxon>
        <taxon>Dikarya</taxon>
        <taxon>Ascomycota</taxon>
        <taxon>Pezizomycotina</taxon>
        <taxon>Pezizomycetes</taxon>
        <taxon>Pezizales</taxon>
        <taxon>Tuberaceae</taxon>
        <taxon>Tuber</taxon>
    </lineage>
</organism>
<proteinExistence type="inferred from homology"/>
<dbReference type="GO" id="GO:0005737">
    <property type="term" value="C:cytoplasm"/>
    <property type="evidence" value="ECO:0007669"/>
    <property type="project" value="UniProtKB-SubCell"/>
</dbReference>
<feature type="region of interest" description="Disordered" evidence="7">
    <location>
        <begin position="71"/>
        <end position="92"/>
    </location>
</feature>
<evidence type="ECO:0000256" key="7">
    <source>
        <dbReference type="SAM" id="MobiDB-lite"/>
    </source>
</evidence>
<evidence type="ECO:0000256" key="5">
    <source>
        <dbReference type="ARBA" id="ARBA00022490"/>
    </source>
</evidence>
<comment type="caution">
    <text evidence="8">The sequence shown here is derived from an EMBL/GenBank/DDBJ whole genome shotgun (WGS) entry which is preliminary data.</text>
</comment>
<evidence type="ECO:0000256" key="3">
    <source>
        <dbReference type="ARBA" id="ARBA00005229"/>
    </source>
</evidence>
<evidence type="ECO:0000256" key="2">
    <source>
        <dbReference type="ARBA" id="ARBA00004496"/>
    </source>
</evidence>
<keyword evidence="9" id="KW-1185">Reference proteome</keyword>
<dbReference type="Gene3D" id="2.40.128.320">
    <property type="entry name" value="Protein HRI1, N-terminal domain"/>
    <property type="match status" value="1"/>
</dbReference>
<dbReference type="GO" id="GO:0005634">
    <property type="term" value="C:nucleus"/>
    <property type="evidence" value="ECO:0007669"/>
    <property type="project" value="UniProtKB-SubCell"/>
</dbReference>
<keyword evidence="5" id="KW-0963">Cytoplasm</keyword>
<protein>
    <recommendedName>
        <fullName evidence="4">Protein HRI1</fullName>
    </recommendedName>
</protein>
<gene>
    <name evidence="8" type="ORF">C7212DRAFT_339370</name>
</gene>
<comment type="subcellular location">
    <subcellularLocation>
        <location evidence="2">Cytoplasm</location>
    </subcellularLocation>
    <subcellularLocation>
        <location evidence="1">Nucleus</location>
    </subcellularLocation>
</comment>
<reference evidence="8 9" key="1">
    <citation type="submission" date="2018-03" db="EMBL/GenBank/DDBJ databases">
        <title>Genomes of Pezizomycetes fungi and the evolution of truffles.</title>
        <authorList>
            <person name="Murat C."/>
            <person name="Payen T."/>
            <person name="Noel B."/>
            <person name="Kuo A."/>
            <person name="Martin F.M."/>
        </authorList>
    </citation>
    <scope>NUCLEOTIDE SEQUENCE [LARGE SCALE GENOMIC DNA]</scope>
    <source>
        <strain evidence="8">091103-1</strain>
    </source>
</reference>
<evidence type="ECO:0000313" key="8">
    <source>
        <dbReference type="EMBL" id="PWW71570.1"/>
    </source>
</evidence>
<sequence>MANISARVSIRWLPAPASEPTSTLVTTSPNLQFVDLRLPASLDNSTPPQWAIAGRTVVGTPMRWVHQIDSRMDTPGEDSGVNTPLPNGDILEKGRMVDDEDGQVKDYEEVWRNVGIDEGVALVLECDDDGGARGRVVRVGGYCQGMVKVGERTSCERYVKDRGNGKWERVYRYGDVKIPCDLACLDRGLLGGSGEVQVLGEDGDRVTLERGVNVGDSLEVNGYTWKVTEKSLW</sequence>
<dbReference type="InterPro" id="IPR031818">
    <property type="entry name" value="Hri1"/>
</dbReference>
<evidence type="ECO:0000256" key="4">
    <source>
        <dbReference type="ARBA" id="ARBA00017063"/>
    </source>
</evidence>
<dbReference type="InterPro" id="IPR038744">
    <property type="entry name" value="Hri1_N"/>
</dbReference>
<name>A0A317SD65_9PEZI</name>
<accession>A0A317SD65</accession>
<dbReference type="Pfam" id="PF16815">
    <property type="entry name" value="HRI1"/>
    <property type="match status" value="1"/>
</dbReference>
<evidence type="ECO:0000256" key="6">
    <source>
        <dbReference type="ARBA" id="ARBA00023242"/>
    </source>
</evidence>
<dbReference type="STRING" id="42249.A0A317SD65"/>
<evidence type="ECO:0000313" key="9">
    <source>
        <dbReference type="Proteomes" id="UP000246991"/>
    </source>
</evidence>
<dbReference type="EMBL" id="PYWC01000312">
    <property type="protein sequence ID" value="PWW71570.1"/>
    <property type="molecule type" value="Genomic_DNA"/>
</dbReference>
<dbReference type="CDD" id="cd11692">
    <property type="entry name" value="HRI1_N_like"/>
    <property type="match status" value="1"/>
</dbReference>
<dbReference type="AlphaFoldDB" id="A0A317SD65"/>
<keyword evidence="6" id="KW-0539">Nucleus</keyword>
<dbReference type="OrthoDB" id="4045395at2759"/>
<evidence type="ECO:0000256" key="1">
    <source>
        <dbReference type="ARBA" id="ARBA00004123"/>
    </source>
</evidence>
<comment type="similarity">
    <text evidence="3">Belongs to the HRI1 family.</text>
</comment>
<dbReference type="InterPro" id="IPR043047">
    <property type="entry name" value="Hri1_N_sf"/>
</dbReference>
<dbReference type="Proteomes" id="UP000246991">
    <property type="component" value="Unassembled WGS sequence"/>
</dbReference>
<dbReference type="CDD" id="cd11693">
    <property type="entry name" value="HRI1_C_like"/>
    <property type="match status" value="1"/>
</dbReference>